<dbReference type="InterPro" id="IPR032640">
    <property type="entry name" value="AMPK1_CBM"/>
</dbReference>
<evidence type="ECO:0000259" key="1">
    <source>
        <dbReference type="Pfam" id="PF16561"/>
    </source>
</evidence>
<dbReference type="Gene3D" id="2.60.40.10">
    <property type="entry name" value="Immunoglobulins"/>
    <property type="match status" value="1"/>
</dbReference>
<dbReference type="InterPro" id="IPR014756">
    <property type="entry name" value="Ig_E-set"/>
</dbReference>
<name>A0AAJ5WX60_9BACT</name>
<organism evidence="2 3">
    <name type="scientific">Candidatus Pseudobacter hemicellulosilyticus</name>
    <dbReference type="NCBI Taxonomy" id="3121375"/>
    <lineage>
        <taxon>Bacteria</taxon>
        <taxon>Pseudomonadati</taxon>
        <taxon>Bacteroidota</taxon>
        <taxon>Chitinophagia</taxon>
        <taxon>Chitinophagales</taxon>
        <taxon>Chitinophagaceae</taxon>
        <taxon>Pseudobacter</taxon>
    </lineage>
</organism>
<dbReference type="SUPFAM" id="SSF81296">
    <property type="entry name" value="E set domains"/>
    <property type="match status" value="1"/>
</dbReference>
<dbReference type="Proteomes" id="UP001220610">
    <property type="component" value="Chromosome"/>
</dbReference>
<evidence type="ECO:0000313" key="2">
    <source>
        <dbReference type="EMBL" id="WEK37232.1"/>
    </source>
</evidence>
<proteinExistence type="predicted"/>
<evidence type="ECO:0000313" key="3">
    <source>
        <dbReference type="Proteomes" id="UP001220610"/>
    </source>
</evidence>
<protein>
    <recommendedName>
        <fullName evidence="1">AMP-activated protein kinase glycogen-binding domain-containing protein</fullName>
    </recommendedName>
</protein>
<reference evidence="2" key="1">
    <citation type="submission" date="2023-03" db="EMBL/GenBank/DDBJ databases">
        <title>Andean soil-derived lignocellulolytic bacterial consortium as a source of novel taxa and putative plastic-active enzymes.</title>
        <authorList>
            <person name="Diaz-Garcia L."/>
            <person name="Chuvochina M."/>
            <person name="Feuerriegel G."/>
            <person name="Bunk B."/>
            <person name="Sproer C."/>
            <person name="Streit W.R."/>
            <person name="Rodriguez L.M."/>
            <person name="Overmann J."/>
            <person name="Jimenez D.J."/>
        </authorList>
    </citation>
    <scope>NUCLEOTIDE SEQUENCE</scope>
    <source>
        <strain evidence="2">MAG 7</strain>
    </source>
</reference>
<feature type="domain" description="AMP-activated protein kinase glycogen-binding" evidence="1">
    <location>
        <begin position="25"/>
        <end position="78"/>
    </location>
</feature>
<dbReference type="AlphaFoldDB" id="A0AAJ5WX60"/>
<gene>
    <name evidence="2" type="ORF">P0Y53_06945</name>
</gene>
<sequence length="98" mass="11653">MKMHQYPYVNRRKKTIQFWIHNSIADHITLSGNFNQGTSGELQMMPGKDGDWFVEIPMLPEGKYHYRFFIDDCMWMEDVGNRLREPDGVHGWYSVLNV</sequence>
<accession>A0AAJ5WX60</accession>
<dbReference type="InterPro" id="IPR013783">
    <property type="entry name" value="Ig-like_fold"/>
</dbReference>
<dbReference type="Pfam" id="PF16561">
    <property type="entry name" value="AMPK1_CBM"/>
    <property type="match status" value="1"/>
</dbReference>
<dbReference type="EMBL" id="CP119311">
    <property type="protein sequence ID" value="WEK37232.1"/>
    <property type="molecule type" value="Genomic_DNA"/>
</dbReference>